<gene>
    <name evidence="3" type="ORF">GQS65_05745</name>
</gene>
<dbReference type="InterPro" id="IPR035986">
    <property type="entry name" value="PKD_dom_sf"/>
</dbReference>
<dbReference type="Gene3D" id="2.60.40.10">
    <property type="entry name" value="Immunoglobulins"/>
    <property type="match status" value="2"/>
</dbReference>
<dbReference type="Proteomes" id="UP000451471">
    <property type="component" value="Unassembled WGS sequence"/>
</dbReference>
<dbReference type="InterPro" id="IPR013783">
    <property type="entry name" value="Ig-like_fold"/>
</dbReference>
<feature type="domain" description="PKD" evidence="2">
    <location>
        <begin position="29"/>
        <end position="122"/>
    </location>
</feature>
<dbReference type="SUPFAM" id="SSF49299">
    <property type="entry name" value="PKD domain"/>
    <property type="match status" value="1"/>
</dbReference>
<evidence type="ECO:0000256" key="1">
    <source>
        <dbReference type="SAM" id="MobiDB-lite"/>
    </source>
</evidence>
<dbReference type="SMART" id="SM00089">
    <property type="entry name" value="PKD"/>
    <property type="match status" value="1"/>
</dbReference>
<dbReference type="Pfam" id="PF22352">
    <property type="entry name" value="K319L-like_PKD"/>
    <property type="match status" value="1"/>
</dbReference>
<dbReference type="PROSITE" id="PS50093">
    <property type="entry name" value="PKD"/>
    <property type="match status" value="1"/>
</dbReference>
<proteinExistence type="predicted"/>
<dbReference type="InterPro" id="IPR000601">
    <property type="entry name" value="PKD_dom"/>
</dbReference>
<organism evidence="3 4">
    <name type="scientific">Halomarina oriensis</name>
    <dbReference type="NCBI Taxonomy" id="671145"/>
    <lineage>
        <taxon>Archaea</taxon>
        <taxon>Methanobacteriati</taxon>
        <taxon>Methanobacteriota</taxon>
        <taxon>Stenosarchaea group</taxon>
        <taxon>Halobacteria</taxon>
        <taxon>Halobacteriales</taxon>
        <taxon>Natronomonadaceae</taxon>
        <taxon>Halomarina</taxon>
    </lineage>
</organism>
<evidence type="ECO:0000259" key="2">
    <source>
        <dbReference type="PROSITE" id="PS50093"/>
    </source>
</evidence>
<keyword evidence="4" id="KW-1185">Reference proteome</keyword>
<accession>A0A6B0GQQ5</accession>
<comment type="caution">
    <text evidence="3">The sequence shown here is derived from an EMBL/GenBank/DDBJ whole genome shotgun (WGS) entry which is preliminary data.</text>
</comment>
<evidence type="ECO:0000313" key="4">
    <source>
        <dbReference type="Proteomes" id="UP000451471"/>
    </source>
</evidence>
<dbReference type="AlphaFoldDB" id="A0A6B0GQQ5"/>
<feature type="compositionally biased region" description="Pro residues" evidence="1">
    <location>
        <begin position="130"/>
        <end position="149"/>
    </location>
</feature>
<feature type="compositionally biased region" description="Low complexity" evidence="1">
    <location>
        <begin position="150"/>
        <end position="168"/>
    </location>
</feature>
<dbReference type="OrthoDB" id="248699at2157"/>
<feature type="region of interest" description="Disordered" evidence="1">
    <location>
        <begin position="242"/>
        <end position="261"/>
    </location>
</feature>
<sequence length="1011" mass="110578">MRKLVLVFVLVVASVAPATALGSIDRAGPPLADAGLDQSVTNGTTVFLDGSGSRAPDGRLVGYEWRIETPSGGSVTPHDGSAARTSFVPREIGRYAVTLTVTDDDGETATDTLYVDVERSKRATTSRPTTAPPSTPPGGTTPPTGPPSTPSTTTPSAPTSTAPTRSPTVRGPRLVTGDRPLTGMYAVTASGAVSSVEWFVDGETVSNGSEFSTSWTPGDHTLRAAVTYSDGATEMATFEDGTTGVVADPRPQPSLSDVGTDGGLTGRASATDEYGNLQSVEVSIEDIRTERRSGSLGTGGTAAFDWTDLEPGREYEVVVTAVDSRGQTATVNRTVVPTAPPEVISAEFVDGPVDSYHPEIDPGRYTAHHVLQVDLNGHSIEEFDIDLWAQKPESVHQVVERSIEVSDGTVTIHSFWAGDTPSTGSPYSVVHQLSLRGSGPTEWVNSGTSNFAVTPSDPVIRLRMRNDGARPVGGDNSSAGGPVDFRETVIIDASDSFDPDGSDLTYIWRNGASATNRDEAIGRLSGWENGKLIVEDGTGARAYQNWSAQQTYVPSVHRTEVIGNGPYHPDETVQIRVRTQRVQFRRNTADIEIDAEVRGARGSVVEWTELRTADENSFAFEGTLELPASALAANGPNATVVLYNADRPGYAEETTSLPTVELTDAPRVQRGTLRVDDRRYVIRELTSETTVADTRAEMRQLRNGDYEVVDSTTETTGYRIEKRVQTQEEIIDRDTEAFDSSYHRRLYLDTHPEWTADGTEIERRRVANHHTEWKRSPSGGYTGDTRRVLVDPAEYVVEREYEYTTSEPRTRERSSYQCIPGVGCYEVTYDETVYVSVRHTYWAQSKQLSHHSATGSVRRTLVDAAEYATEYRHEYTTWSTVTERRYVASHTTVVQPARYEWRTHTTVSNGRTAKRIAKGDSDRRLGETVTDRQWTMERTSVGTVVRPAYTTEDVVVETRATVSGSVIRYRSDDSGLKTARVVEEFSTEFVSRGALDEAAIKERVRETEGER</sequence>
<dbReference type="InterPro" id="IPR022409">
    <property type="entry name" value="PKD/Chitinase_dom"/>
</dbReference>
<dbReference type="RefSeq" id="WP_158203708.1">
    <property type="nucleotide sequence ID" value="NZ_WSZK01000012.1"/>
</dbReference>
<reference evidence="3 4" key="1">
    <citation type="submission" date="2019-12" db="EMBL/GenBank/DDBJ databases">
        <title>Halocatena pleomorpha gen. nov. sp. nov., an extremely halophilic archaeon of family Halobacteriaceae isolated from saltpan soil.</title>
        <authorList>
            <person name="Pal Y."/>
            <person name="Verma A."/>
            <person name="Krishnamurthi S."/>
            <person name="Kumar P."/>
        </authorList>
    </citation>
    <scope>NUCLEOTIDE SEQUENCE [LARGE SCALE GENOMIC DNA]</scope>
    <source>
        <strain evidence="3 4">JCM 16495</strain>
    </source>
</reference>
<dbReference type="CDD" id="cd00146">
    <property type="entry name" value="PKD"/>
    <property type="match status" value="1"/>
</dbReference>
<evidence type="ECO:0000313" key="3">
    <source>
        <dbReference type="EMBL" id="MWG33998.1"/>
    </source>
</evidence>
<dbReference type="EMBL" id="WSZK01000012">
    <property type="protein sequence ID" value="MWG33998.1"/>
    <property type="molecule type" value="Genomic_DNA"/>
</dbReference>
<name>A0A6B0GQQ5_9EURY</name>
<protein>
    <recommendedName>
        <fullName evidence="2">PKD domain-containing protein</fullName>
    </recommendedName>
</protein>
<feature type="region of interest" description="Disordered" evidence="1">
    <location>
        <begin position="110"/>
        <end position="179"/>
    </location>
</feature>